<reference evidence="6" key="2">
    <citation type="submission" date="2020-09" db="EMBL/GenBank/DDBJ databases">
        <authorList>
            <person name="Sun Q."/>
            <person name="Ohkuma M."/>
        </authorList>
    </citation>
    <scope>NUCLEOTIDE SEQUENCE</scope>
    <source>
        <strain evidence="6">JCM 4646</strain>
    </source>
</reference>
<protein>
    <recommendedName>
        <fullName evidence="5">HTH marR-type domain-containing protein</fullName>
    </recommendedName>
</protein>
<feature type="compositionally biased region" description="Gly residues" evidence="4">
    <location>
        <begin position="39"/>
        <end position="52"/>
    </location>
</feature>
<dbReference type="InterPro" id="IPR036388">
    <property type="entry name" value="WH-like_DNA-bd_sf"/>
</dbReference>
<name>A0A919FDB1_9ACTN</name>
<dbReference type="InterPro" id="IPR023187">
    <property type="entry name" value="Tscrpt_reg_MarR-type_CS"/>
</dbReference>
<dbReference type="InterPro" id="IPR052526">
    <property type="entry name" value="HTH-type_Bedaq_tolerance"/>
</dbReference>
<dbReference type="GO" id="GO:0003677">
    <property type="term" value="F:DNA binding"/>
    <property type="evidence" value="ECO:0007669"/>
    <property type="project" value="UniProtKB-KW"/>
</dbReference>
<evidence type="ECO:0000256" key="4">
    <source>
        <dbReference type="SAM" id="MobiDB-lite"/>
    </source>
</evidence>
<keyword evidence="2" id="KW-0238">DNA-binding</keyword>
<evidence type="ECO:0000313" key="6">
    <source>
        <dbReference type="EMBL" id="GHH61242.1"/>
    </source>
</evidence>
<feature type="region of interest" description="Disordered" evidence="4">
    <location>
        <begin position="1"/>
        <end position="88"/>
    </location>
</feature>
<keyword evidence="3" id="KW-0804">Transcription</keyword>
<dbReference type="GO" id="GO:0003700">
    <property type="term" value="F:DNA-binding transcription factor activity"/>
    <property type="evidence" value="ECO:0007669"/>
    <property type="project" value="InterPro"/>
</dbReference>
<feature type="region of interest" description="Disordered" evidence="4">
    <location>
        <begin position="223"/>
        <end position="242"/>
    </location>
</feature>
<dbReference type="Gene3D" id="1.10.10.10">
    <property type="entry name" value="Winged helix-like DNA-binding domain superfamily/Winged helix DNA-binding domain"/>
    <property type="match status" value="1"/>
</dbReference>
<dbReference type="CDD" id="cd00090">
    <property type="entry name" value="HTH_ARSR"/>
    <property type="match status" value="1"/>
</dbReference>
<feature type="compositionally biased region" description="Acidic residues" evidence="4">
    <location>
        <begin position="62"/>
        <end position="72"/>
    </location>
</feature>
<feature type="compositionally biased region" description="Low complexity" evidence="4">
    <location>
        <begin position="11"/>
        <end position="38"/>
    </location>
</feature>
<dbReference type="InterPro" id="IPR011991">
    <property type="entry name" value="ArsR-like_HTH"/>
</dbReference>
<gene>
    <name evidence="6" type="ORF">GCM10018781_07320</name>
</gene>
<dbReference type="AlphaFoldDB" id="A0A919FDB1"/>
<dbReference type="Pfam" id="PF12802">
    <property type="entry name" value="MarR_2"/>
    <property type="match status" value="1"/>
</dbReference>
<feature type="compositionally biased region" description="Pro residues" evidence="4">
    <location>
        <begin position="1"/>
        <end position="10"/>
    </location>
</feature>
<evidence type="ECO:0000313" key="7">
    <source>
        <dbReference type="Proteomes" id="UP000617734"/>
    </source>
</evidence>
<dbReference type="PROSITE" id="PS01117">
    <property type="entry name" value="HTH_MARR_1"/>
    <property type="match status" value="1"/>
</dbReference>
<dbReference type="InterPro" id="IPR036390">
    <property type="entry name" value="WH_DNA-bd_sf"/>
</dbReference>
<evidence type="ECO:0000259" key="5">
    <source>
        <dbReference type="PROSITE" id="PS50995"/>
    </source>
</evidence>
<dbReference type="InterPro" id="IPR000835">
    <property type="entry name" value="HTH_MarR-typ"/>
</dbReference>
<dbReference type="PANTHER" id="PTHR39515">
    <property type="entry name" value="CONSERVED PROTEIN"/>
    <property type="match status" value="1"/>
</dbReference>
<evidence type="ECO:0000256" key="1">
    <source>
        <dbReference type="ARBA" id="ARBA00023015"/>
    </source>
</evidence>
<keyword evidence="1" id="KW-0805">Transcription regulation</keyword>
<proteinExistence type="predicted"/>
<dbReference type="GeneID" id="95358557"/>
<comment type="caution">
    <text evidence="6">The sequence shown here is derived from an EMBL/GenBank/DDBJ whole genome shotgun (WGS) entry which is preliminary data.</text>
</comment>
<dbReference type="RefSeq" id="WP_308438327.1">
    <property type="nucleotide sequence ID" value="NZ_BNBO01000002.1"/>
</dbReference>
<dbReference type="EMBL" id="BNBO01000002">
    <property type="protein sequence ID" value="GHH61242.1"/>
    <property type="molecule type" value="Genomic_DNA"/>
</dbReference>
<sequence>MPSQPTPDPTGPRASGRAPAAAPAARTGTDPRTGAQAGAPGGTQAGTTGGTTGKAPAGERDEAGDEAPDDGPDAAPGHQQQSPPAVEHARLLTDVVTRLRRALRSSIRTDYPWESLPMAQIELLQTLAAAPLRVGELAARQRLAPNTVSGLVSKLLDAGFVDRQPDPGDRRTARIALTDAGHRQLADWQYAHERRIADALGSLTPADRTAVMAALPGLESLARALAGPAPEERPARPATGDR</sequence>
<dbReference type="SUPFAM" id="SSF46785">
    <property type="entry name" value="Winged helix' DNA-binding domain"/>
    <property type="match status" value="1"/>
</dbReference>
<reference evidence="6" key="1">
    <citation type="journal article" date="2014" name="Int. J. Syst. Evol. Microbiol.">
        <title>Complete genome sequence of Corynebacterium casei LMG S-19264T (=DSM 44701T), isolated from a smear-ripened cheese.</title>
        <authorList>
            <consortium name="US DOE Joint Genome Institute (JGI-PGF)"/>
            <person name="Walter F."/>
            <person name="Albersmeier A."/>
            <person name="Kalinowski J."/>
            <person name="Ruckert C."/>
        </authorList>
    </citation>
    <scope>NUCLEOTIDE SEQUENCE</scope>
    <source>
        <strain evidence="6">JCM 4646</strain>
    </source>
</reference>
<evidence type="ECO:0000256" key="3">
    <source>
        <dbReference type="ARBA" id="ARBA00023163"/>
    </source>
</evidence>
<dbReference type="SMART" id="SM00347">
    <property type="entry name" value="HTH_MARR"/>
    <property type="match status" value="1"/>
</dbReference>
<keyword evidence="7" id="KW-1185">Reference proteome</keyword>
<dbReference type="Proteomes" id="UP000617734">
    <property type="component" value="Unassembled WGS sequence"/>
</dbReference>
<accession>A0A919FDB1</accession>
<feature type="domain" description="HTH marR-type" evidence="5">
    <location>
        <begin position="89"/>
        <end position="220"/>
    </location>
</feature>
<dbReference type="PROSITE" id="PS50995">
    <property type="entry name" value="HTH_MARR_2"/>
    <property type="match status" value="1"/>
</dbReference>
<organism evidence="6 7">
    <name type="scientific">Kitasatospora indigofera</name>
    <dbReference type="NCBI Taxonomy" id="67307"/>
    <lineage>
        <taxon>Bacteria</taxon>
        <taxon>Bacillati</taxon>
        <taxon>Actinomycetota</taxon>
        <taxon>Actinomycetes</taxon>
        <taxon>Kitasatosporales</taxon>
        <taxon>Streptomycetaceae</taxon>
        <taxon>Kitasatospora</taxon>
    </lineage>
</organism>
<evidence type="ECO:0000256" key="2">
    <source>
        <dbReference type="ARBA" id="ARBA00023125"/>
    </source>
</evidence>
<feature type="compositionally biased region" description="Basic and acidic residues" evidence="4">
    <location>
        <begin position="230"/>
        <end position="242"/>
    </location>
</feature>
<dbReference type="PANTHER" id="PTHR39515:SF2">
    <property type="entry name" value="HTH-TYPE TRANSCRIPTIONAL REGULATOR RV0880"/>
    <property type="match status" value="1"/>
</dbReference>